<keyword evidence="5" id="KW-0732">Signal</keyword>
<evidence type="ECO:0000313" key="14">
    <source>
        <dbReference type="Proteomes" id="UP000199310"/>
    </source>
</evidence>
<dbReference type="STRING" id="29529.SAMN04488122_2400"/>
<comment type="similarity">
    <text evidence="10">Belongs to the TonB-dependent receptor family.</text>
</comment>
<keyword evidence="14" id="KW-1185">Reference proteome</keyword>
<dbReference type="SUPFAM" id="SSF56935">
    <property type="entry name" value="Porins"/>
    <property type="match status" value="1"/>
</dbReference>
<evidence type="ECO:0000256" key="2">
    <source>
        <dbReference type="ARBA" id="ARBA00022448"/>
    </source>
</evidence>
<evidence type="ECO:0000256" key="7">
    <source>
        <dbReference type="ARBA" id="ARBA00023136"/>
    </source>
</evidence>
<keyword evidence="3" id="KW-1134">Transmembrane beta strand</keyword>
<evidence type="ECO:0000256" key="9">
    <source>
        <dbReference type="ARBA" id="ARBA00023237"/>
    </source>
</evidence>
<evidence type="ECO:0000313" key="13">
    <source>
        <dbReference type="EMBL" id="SEW36522.1"/>
    </source>
</evidence>
<reference evidence="14" key="1">
    <citation type="submission" date="2016-10" db="EMBL/GenBank/DDBJ databases">
        <authorList>
            <person name="Varghese N."/>
            <person name="Submissions S."/>
        </authorList>
    </citation>
    <scope>NUCLEOTIDE SEQUENCE [LARGE SCALE GENOMIC DNA]</scope>
    <source>
        <strain evidence="14">DSM 3695</strain>
    </source>
</reference>
<keyword evidence="7 10" id="KW-0472">Membrane</keyword>
<evidence type="ECO:0000256" key="6">
    <source>
        <dbReference type="ARBA" id="ARBA00023077"/>
    </source>
</evidence>
<name>A0A1I0R7C1_9BACT</name>
<dbReference type="Pfam" id="PF07715">
    <property type="entry name" value="Plug"/>
    <property type="match status" value="1"/>
</dbReference>
<protein>
    <submittedName>
        <fullName evidence="13">Outer membrane cobalamin receptor protein</fullName>
    </submittedName>
</protein>
<keyword evidence="2" id="KW-0813">Transport</keyword>
<dbReference type="GO" id="GO:0044718">
    <property type="term" value="P:siderophore transmembrane transport"/>
    <property type="evidence" value="ECO:0007669"/>
    <property type="project" value="TreeGrafter"/>
</dbReference>
<dbReference type="Proteomes" id="UP000199310">
    <property type="component" value="Unassembled WGS sequence"/>
</dbReference>
<dbReference type="EMBL" id="FOJG01000001">
    <property type="protein sequence ID" value="SEW36522.1"/>
    <property type="molecule type" value="Genomic_DNA"/>
</dbReference>
<gene>
    <name evidence="13" type="ORF">SAMN04488122_2400</name>
</gene>
<dbReference type="RefSeq" id="WP_218150303.1">
    <property type="nucleotide sequence ID" value="NZ_FOJG01000001.1"/>
</dbReference>
<evidence type="ECO:0000256" key="10">
    <source>
        <dbReference type="RuleBase" id="RU003357"/>
    </source>
</evidence>
<sequence>MKCFKEHAGWRKKTSGMLFFMLCCGMLRVHAQQADSIKTRDLREVAVTAPRADREVNPGQKMQAKELERLGSHSVADAIRFFAGLQIKDYGGIGGLKTVDIRSMGTNHVGVFYDGIQLGNAQNGQIDLGKFSLDNMEEIALYNGQKSNIFQPAKDFGSAGSIYMTCLKPKFAPGEKTHLRGTIKTGSFGLFNPSLLWQQKVTDKISASFSTEWVNATGRYKFRYRKLDDAGHVTYDTSAYRKNGDINAVRVEGGFNGILNGGEWNTKIYYYQSERGLPGTIVNNVFSHVDRQWDQNIFIQGHFRKDITKHYSILLNAKYAYDYTRYLAPDTARLYIDNHYRQYEMYFSMAHQYILTKWWTVSASGDFQWNRMDADLRNFTYPTRYTTLTAAATNLTFSRFSAQASLLGTFVSEDVKLNAGAPYQQQFTPAVFISWQPLPSPDFRVRAYYKRIFRMPTFNDLYYTDLGNNLLKPEFAKQYDAGITWNKTWSNGWLTQAAIETDAYYNEVTDKIVAVPGDNQFRWMMMNLGKVKIKGLDVKASAVWKLFQQVNFNTKLTYTFQRAQDFTDPADSFYGDQIIYIPRHSGSLILGADYKQWEANYSFIYTGERYNSKENKQKNYVEPWYTSDLSVGRQFQLQHTRFHITAQVNNVANQYYDVIYNYPMPGRNYRFIFTVNI</sequence>
<dbReference type="GO" id="GO:0015344">
    <property type="term" value="F:siderophore uptake transmembrane transporter activity"/>
    <property type="evidence" value="ECO:0007669"/>
    <property type="project" value="TreeGrafter"/>
</dbReference>
<dbReference type="InterPro" id="IPR039426">
    <property type="entry name" value="TonB-dep_rcpt-like"/>
</dbReference>
<evidence type="ECO:0000256" key="1">
    <source>
        <dbReference type="ARBA" id="ARBA00004571"/>
    </source>
</evidence>
<evidence type="ECO:0000256" key="8">
    <source>
        <dbReference type="ARBA" id="ARBA00023170"/>
    </source>
</evidence>
<dbReference type="AlphaFoldDB" id="A0A1I0R7C1"/>
<evidence type="ECO:0000256" key="5">
    <source>
        <dbReference type="ARBA" id="ARBA00022729"/>
    </source>
</evidence>
<dbReference type="PANTHER" id="PTHR30069:SF29">
    <property type="entry name" value="HEMOGLOBIN AND HEMOGLOBIN-HAPTOGLOBIN-BINDING PROTEIN 1-RELATED"/>
    <property type="match status" value="1"/>
</dbReference>
<dbReference type="Gene3D" id="2.40.170.20">
    <property type="entry name" value="TonB-dependent receptor, beta-barrel domain"/>
    <property type="match status" value="1"/>
</dbReference>
<proteinExistence type="inferred from homology"/>
<keyword evidence="6 10" id="KW-0798">TonB box</keyword>
<dbReference type="InterPro" id="IPR012910">
    <property type="entry name" value="Plug_dom"/>
</dbReference>
<dbReference type="InterPro" id="IPR036942">
    <property type="entry name" value="Beta-barrel_TonB_sf"/>
</dbReference>
<organism evidence="13 14">
    <name type="scientific">Chitinophaga arvensicola</name>
    <dbReference type="NCBI Taxonomy" id="29529"/>
    <lineage>
        <taxon>Bacteria</taxon>
        <taxon>Pseudomonadati</taxon>
        <taxon>Bacteroidota</taxon>
        <taxon>Chitinophagia</taxon>
        <taxon>Chitinophagales</taxon>
        <taxon>Chitinophagaceae</taxon>
        <taxon>Chitinophaga</taxon>
    </lineage>
</organism>
<dbReference type="InterPro" id="IPR037066">
    <property type="entry name" value="Plug_dom_sf"/>
</dbReference>
<dbReference type="Gene3D" id="2.170.130.10">
    <property type="entry name" value="TonB-dependent receptor, plug domain"/>
    <property type="match status" value="1"/>
</dbReference>
<keyword evidence="4" id="KW-0812">Transmembrane</keyword>
<feature type="domain" description="TonB-dependent receptor plug" evidence="12">
    <location>
        <begin position="61"/>
        <end position="150"/>
    </location>
</feature>
<dbReference type="GO" id="GO:0009279">
    <property type="term" value="C:cell outer membrane"/>
    <property type="evidence" value="ECO:0007669"/>
    <property type="project" value="UniProtKB-SubCell"/>
</dbReference>
<comment type="subcellular location">
    <subcellularLocation>
        <location evidence="1">Cell outer membrane</location>
        <topology evidence="1">Multi-pass membrane protein</topology>
    </subcellularLocation>
</comment>
<dbReference type="InterPro" id="IPR000531">
    <property type="entry name" value="Beta-barrel_TonB"/>
</dbReference>
<dbReference type="Pfam" id="PF00593">
    <property type="entry name" value="TonB_dep_Rec_b-barrel"/>
    <property type="match status" value="1"/>
</dbReference>
<feature type="domain" description="TonB-dependent receptor-like beta-barrel" evidence="11">
    <location>
        <begin position="233"/>
        <end position="651"/>
    </location>
</feature>
<evidence type="ECO:0000259" key="12">
    <source>
        <dbReference type="Pfam" id="PF07715"/>
    </source>
</evidence>
<keyword evidence="8 13" id="KW-0675">Receptor</keyword>
<accession>A0A1I0R7C1</accession>
<evidence type="ECO:0000259" key="11">
    <source>
        <dbReference type="Pfam" id="PF00593"/>
    </source>
</evidence>
<keyword evidence="9" id="KW-0998">Cell outer membrane</keyword>
<evidence type="ECO:0000256" key="4">
    <source>
        <dbReference type="ARBA" id="ARBA00022692"/>
    </source>
</evidence>
<evidence type="ECO:0000256" key="3">
    <source>
        <dbReference type="ARBA" id="ARBA00022452"/>
    </source>
</evidence>
<dbReference type="PANTHER" id="PTHR30069">
    <property type="entry name" value="TONB-DEPENDENT OUTER MEMBRANE RECEPTOR"/>
    <property type="match status" value="1"/>
</dbReference>